<dbReference type="EMBL" id="SMRT01000009">
    <property type="protein sequence ID" value="TDF95915.1"/>
    <property type="molecule type" value="Genomic_DNA"/>
</dbReference>
<organism evidence="1 2">
    <name type="scientific">Paenibacillus piri</name>
    <dbReference type="NCBI Taxonomy" id="2547395"/>
    <lineage>
        <taxon>Bacteria</taxon>
        <taxon>Bacillati</taxon>
        <taxon>Bacillota</taxon>
        <taxon>Bacilli</taxon>
        <taxon>Bacillales</taxon>
        <taxon>Paenibacillaceae</taxon>
        <taxon>Paenibacillus</taxon>
    </lineage>
</organism>
<dbReference type="AlphaFoldDB" id="A0A4R5KLX2"/>
<protein>
    <recommendedName>
        <fullName evidence="3">Exo-alpha-sialidase</fullName>
    </recommendedName>
</protein>
<comment type="caution">
    <text evidence="1">The sequence shown here is derived from an EMBL/GenBank/DDBJ whole genome shotgun (WGS) entry which is preliminary data.</text>
</comment>
<name>A0A4R5KLX2_9BACL</name>
<proteinExistence type="predicted"/>
<dbReference type="Proteomes" id="UP000295636">
    <property type="component" value="Unassembled WGS sequence"/>
</dbReference>
<keyword evidence="2" id="KW-1185">Reference proteome</keyword>
<evidence type="ECO:0008006" key="3">
    <source>
        <dbReference type="Google" id="ProtNLM"/>
    </source>
</evidence>
<dbReference type="OrthoDB" id="2533943at2"/>
<dbReference type="RefSeq" id="WP_133231160.1">
    <property type="nucleotide sequence ID" value="NZ_SMRT01000009.1"/>
</dbReference>
<dbReference type="SUPFAM" id="SSF82171">
    <property type="entry name" value="DPP6 N-terminal domain-like"/>
    <property type="match status" value="1"/>
</dbReference>
<sequence>MKKRFLWIPLLLLIAAGAVYGIMTVKPAKRVTPIDPEATQAIDETGDLLLADDFQLYSANSKSRFCKKILQTVQPISGISYTSEHTVITVYNPEDSKAFKGFYMRDKQSDSFVQTPTPQLTPRFSYLFGDVLFLTSADKTAQKGGEFTKVALYDLKEHKWLKEWFVPGGVESVKGSGKYVYFVTSNNAETSSNLYKADVLSGEWGKQIQEARRYPLDQVALDTNGDIYMMISQRTKNEWSNKIYRFNPGQNPYELTKNFVSNTRPYSYSMTALQGKMLILLHDVTNTNMELEKPLSLLNLKSRKQIHLAWDHRPVDADAFADEYVVLAEDGTLGFVGLNATADEPLREVKLDGLAAGKRIVVKK</sequence>
<reference evidence="1 2" key="1">
    <citation type="submission" date="2019-03" db="EMBL/GenBank/DDBJ databases">
        <title>This is whole genome sequence of Paenibacillus sp MS74 strain.</title>
        <authorList>
            <person name="Trinh H.N."/>
        </authorList>
    </citation>
    <scope>NUCLEOTIDE SEQUENCE [LARGE SCALE GENOMIC DNA]</scope>
    <source>
        <strain evidence="1 2">MS74</strain>
    </source>
</reference>
<gene>
    <name evidence="1" type="ORF">E1757_19535</name>
</gene>
<accession>A0A4R5KLX2</accession>
<evidence type="ECO:0000313" key="2">
    <source>
        <dbReference type="Proteomes" id="UP000295636"/>
    </source>
</evidence>
<evidence type="ECO:0000313" key="1">
    <source>
        <dbReference type="EMBL" id="TDF95915.1"/>
    </source>
</evidence>